<dbReference type="InParanoid" id="B9SGA5"/>
<feature type="region of interest" description="Disordered" evidence="1">
    <location>
        <begin position="38"/>
        <end position="77"/>
    </location>
</feature>
<dbReference type="AlphaFoldDB" id="B9SGA5"/>
<dbReference type="Proteomes" id="UP000008311">
    <property type="component" value="Unassembled WGS sequence"/>
</dbReference>
<accession>B9SGA5</accession>
<feature type="compositionally biased region" description="Polar residues" evidence="1">
    <location>
        <begin position="46"/>
        <end position="77"/>
    </location>
</feature>
<gene>
    <name evidence="2" type="ORF">RCOM_0880620</name>
</gene>
<keyword evidence="3" id="KW-1185">Reference proteome</keyword>
<sequence>MVEISWAGVKARMSKLRRYLKVCLAAINLALVAHDKRNQMKEANHPGSSSQTKNKYNNPSRCSKHSSPGSKILKQQI</sequence>
<evidence type="ECO:0000313" key="2">
    <source>
        <dbReference type="EMBL" id="EEF37351.1"/>
    </source>
</evidence>
<proteinExistence type="predicted"/>
<evidence type="ECO:0000256" key="1">
    <source>
        <dbReference type="SAM" id="MobiDB-lite"/>
    </source>
</evidence>
<dbReference type="EMBL" id="EQ973951">
    <property type="protein sequence ID" value="EEF37351.1"/>
    <property type="molecule type" value="Genomic_DNA"/>
</dbReference>
<evidence type="ECO:0000313" key="3">
    <source>
        <dbReference type="Proteomes" id="UP000008311"/>
    </source>
</evidence>
<organism evidence="2 3">
    <name type="scientific">Ricinus communis</name>
    <name type="common">Castor bean</name>
    <dbReference type="NCBI Taxonomy" id="3988"/>
    <lineage>
        <taxon>Eukaryota</taxon>
        <taxon>Viridiplantae</taxon>
        <taxon>Streptophyta</taxon>
        <taxon>Embryophyta</taxon>
        <taxon>Tracheophyta</taxon>
        <taxon>Spermatophyta</taxon>
        <taxon>Magnoliopsida</taxon>
        <taxon>eudicotyledons</taxon>
        <taxon>Gunneridae</taxon>
        <taxon>Pentapetalae</taxon>
        <taxon>rosids</taxon>
        <taxon>fabids</taxon>
        <taxon>Malpighiales</taxon>
        <taxon>Euphorbiaceae</taxon>
        <taxon>Acalyphoideae</taxon>
        <taxon>Acalypheae</taxon>
        <taxon>Ricinus</taxon>
    </lineage>
</organism>
<protein>
    <submittedName>
        <fullName evidence="2">Uncharacterized protein</fullName>
    </submittedName>
</protein>
<name>B9SGA5_RICCO</name>
<reference evidence="3" key="1">
    <citation type="journal article" date="2010" name="Nat. Biotechnol.">
        <title>Draft genome sequence of the oilseed species Ricinus communis.</title>
        <authorList>
            <person name="Chan A.P."/>
            <person name="Crabtree J."/>
            <person name="Zhao Q."/>
            <person name="Lorenzi H."/>
            <person name="Orvis J."/>
            <person name="Puiu D."/>
            <person name="Melake-Berhan A."/>
            <person name="Jones K.M."/>
            <person name="Redman J."/>
            <person name="Chen G."/>
            <person name="Cahoon E.B."/>
            <person name="Gedil M."/>
            <person name="Stanke M."/>
            <person name="Haas B.J."/>
            <person name="Wortman J.R."/>
            <person name="Fraser-Liggett C.M."/>
            <person name="Ravel J."/>
            <person name="Rabinowicz P.D."/>
        </authorList>
    </citation>
    <scope>NUCLEOTIDE SEQUENCE [LARGE SCALE GENOMIC DNA]</scope>
    <source>
        <strain evidence="3">cv. Hale</strain>
    </source>
</reference>